<dbReference type="GO" id="GO:0005829">
    <property type="term" value="C:cytosol"/>
    <property type="evidence" value="ECO:0007669"/>
    <property type="project" value="GOC"/>
</dbReference>
<keyword evidence="4" id="KW-1185">Reference proteome</keyword>
<evidence type="ECO:0000256" key="1">
    <source>
        <dbReference type="SAM" id="MobiDB-lite"/>
    </source>
</evidence>
<dbReference type="AlphaFoldDB" id="A0A9K3D1U5"/>
<feature type="compositionally biased region" description="Basic and acidic residues" evidence="1">
    <location>
        <begin position="303"/>
        <end position="315"/>
    </location>
</feature>
<feature type="domain" description="Vacuolar protein sorting-associated protein 54 C-terminal" evidence="2">
    <location>
        <begin position="547"/>
        <end position="607"/>
    </location>
</feature>
<feature type="region of interest" description="Disordered" evidence="1">
    <location>
        <begin position="608"/>
        <end position="628"/>
    </location>
</feature>
<sequence>MQAETQSSKPGDPSHISSMIPRLAKRRASAKEAREAVAVLKEAQQLGNRLASTVLPSGKVDSPAAAALVSEMHALFKAHPKILETRFGAQVKARADNTARRLSKSLYSDFGTLLLDAAHAMAGGREGEGATQGGDWASVISALSSDMADARTCPASTLVPPEGFKGKCDSLLQLIYSDIGDGGKGKAKTELFPTLHRVVENHLNGLIMKRVKAVEALRYLPPFGHHVCDDMESDLFCTLLGIYAQEGLTLTTGLVRLSRSEGLDKQLRSGIGHCCRSALQVCVRHVSDALSNRSYSTKRKRQREREAERERRARQAAEPTPSEAKETPAETPSSTHGDEIELTETEAEAEGEGEGEGEEEDTDILTSLVRPFIQEMGIAEALATAVPGGEGHDGERGGTSILGGILRSEVIAATMRVQTSLVNTVTSSLKSATKHDKWVSVAHLAPPPTPAEGEAEREGESLGEAAVRDFAALGTRCVLSSTLQGKSNRECLILTDDMDRRYYPPACALHLVGCLAILCQTVRMASCGTLKIAASTLLSSLAIVGPRLVGQFNTWVGKLILGAGAIKTVGVRSISAKHVGVAVNAIDTALISLEYYLASMRQSGGAAQGEAEAEVQGETEGGAEGEASGSTPILVSVGPASVALDALLQPAEGTMRDLKVHRAKLNQKLDEVYAGRASAHSQAWVHGITSAVKDNRSSPAFPVALCQLLKERSSLVKVAVQYLPASDGERLAESTWQFTTINMKQALLEGTSSLQGAQAQFLAGLAAGHVSVLCRWLRARGVELPPGLTGMPKPLPESSPYTEAMIQGLQDTLGSGEWLCEFLQLK</sequence>
<accession>A0A9K3D1U5</accession>
<comment type="caution">
    <text evidence="3">The sequence shown here is derived from an EMBL/GenBank/DDBJ whole genome shotgun (WGS) entry which is preliminary data.</text>
</comment>
<organism evidence="3 4">
    <name type="scientific">Kipferlia bialata</name>
    <dbReference type="NCBI Taxonomy" id="797122"/>
    <lineage>
        <taxon>Eukaryota</taxon>
        <taxon>Metamonada</taxon>
        <taxon>Carpediemonas-like organisms</taxon>
        <taxon>Kipferlia</taxon>
    </lineage>
</organism>
<evidence type="ECO:0000313" key="4">
    <source>
        <dbReference type="Proteomes" id="UP000265618"/>
    </source>
</evidence>
<feature type="compositionally biased region" description="Acidic residues" evidence="1">
    <location>
        <begin position="611"/>
        <end position="623"/>
    </location>
</feature>
<name>A0A9K3D1U5_9EUKA</name>
<dbReference type="OrthoDB" id="10259024at2759"/>
<reference evidence="3 4" key="1">
    <citation type="journal article" date="2018" name="PLoS ONE">
        <title>The draft genome of Kipferlia bialata reveals reductive genome evolution in fornicate parasites.</title>
        <authorList>
            <person name="Tanifuji G."/>
            <person name="Takabayashi S."/>
            <person name="Kume K."/>
            <person name="Takagi M."/>
            <person name="Nakayama T."/>
            <person name="Kamikawa R."/>
            <person name="Inagaki Y."/>
            <person name="Hashimoto T."/>
        </authorList>
    </citation>
    <scope>NUCLEOTIDE SEQUENCE [LARGE SCALE GENOMIC DNA]</scope>
    <source>
        <strain evidence="3">NY0173</strain>
    </source>
</reference>
<feature type="compositionally biased region" description="Acidic residues" evidence="1">
    <location>
        <begin position="340"/>
        <end position="362"/>
    </location>
</feature>
<protein>
    <submittedName>
        <fullName evidence="3">Vps54-like protein</fullName>
    </submittedName>
</protein>
<dbReference type="Pfam" id="PF07928">
    <property type="entry name" value="Vps54"/>
    <property type="match status" value="1"/>
</dbReference>
<proteinExistence type="predicted"/>
<dbReference type="EMBL" id="BDIP01002688">
    <property type="protein sequence ID" value="GIQ86677.1"/>
    <property type="molecule type" value="Genomic_DNA"/>
</dbReference>
<evidence type="ECO:0000313" key="3">
    <source>
        <dbReference type="EMBL" id="GIQ86677.1"/>
    </source>
</evidence>
<dbReference type="InterPro" id="IPR012501">
    <property type="entry name" value="Vps54_C"/>
</dbReference>
<gene>
    <name evidence="3" type="ORF">KIPB_008575</name>
</gene>
<dbReference type="GO" id="GO:0042147">
    <property type="term" value="P:retrograde transport, endosome to Golgi"/>
    <property type="evidence" value="ECO:0007669"/>
    <property type="project" value="InterPro"/>
</dbReference>
<feature type="region of interest" description="Disordered" evidence="1">
    <location>
        <begin position="1"/>
        <end position="27"/>
    </location>
</feature>
<evidence type="ECO:0000259" key="2">
    <source>
        <dbReference type="Pfam" id="PF07928"/>
    </source>
</evidence>
<feature type="region of interest" description="Disordered" evidence="1">
    <location>
        <begin position="293"/>
        <end position="362"/>
    </location>
</feature>
<dbReference type="Proteomes" id="UP000265618">
    <property type="component" value="Unassembled WGS sequence"/>
</dbReference>